<dbReference type="EMBL" id="MTYJ01000319">
    <property type="protein sequence ID" value="OWA53413.1"/>
    <property type="molecule type" value="Genomic_DNA"/>
</dbReference>
<reference evidence="2" key="1">
    <citation type="submission" date="2017-01" db="EMBL/GenBank/DDBJ databases">
        <title>Comparative genomics of anhydrobiosis in the tardigrade Hypsibius dujardini.</title>
        <authorList>
            <person name="Yoshida Y."/>
            <person name="Koutsovoulos G."/>
            <person name="Laetsch D."/>
            <person name="Stevens L."/>
            <person name="Kumar S."/>
            <person name="Horikawa D."/>
            <person name="Ishino K."/>
            <person name="Komine S."/>
            <person name="Tomita M."/>
            <person name="Blaxter M."/>
            <person name="Arakawa K."/>
        </authorList>
    </citation>
    <scope>NUCLEOTIDE SEQUENCE [LARGE SCALE GENOMIC DNA]</scope>
    <source>
        <strain evidence="2">Z151</strain>
    </source>
</reference>
<dbReference type="AlphaFoldDB" id="A0A9X6NI00"/>
<keyword evidence="2" id="KW-1185">Reference proteome</keyword>
<protein>
    <submittedName>
        <fullName evidence="1">Uncharacterized protein</fullName>
    </submittedName>
</protein>
<sequence>MQWSIGRKSDVFGLSHAKDCRTAFIEAMELFFEGSHIEATGHPGGAKRRSSDWWHGLVKEAISVYLRPPTTRVFSIFGGPGEVWLRCGMLIGTTQKYGRGQSRSGMRDKKETRFFFCCWRREVRPEFRFEVISELKC</sequence>
<name>A0A9X6NI00_HYPEX</name>
<evidence type="ECO:0000313" key="2">
    <source>
        <dbReference type="Proteomes" id="UP000192578"/>
    </source>
</evidence>
<gene>
    <name evidence="1" type="ORF">BV898_17843</name>
</gene>
<organism evidence="1 2">
    <name type="scientific">Hypsibius exemplaris</name>
    <name type="common">Freshwater tardigrade</name>
    <dbReference type="NCBI Taxonomy" id="2072580"/>
    <lineage>
        <taxon>Eukaryota</taxon>
        <taxon>Metazoa</taxon>
        <taxon>Ecdysozoa</taxon>
        <taxon>Tardigrada</taxon>
        <taxon>Eutardigrada</taxon>
        <taxon>Parachela</taxon>
        <taxon>Hypsibioidea</taxon>
        <taxon>Hypsibiidae</taxon>
        <taxon>Hypsibius</taxon>
    </lineage>
</organism>
<dbReference type="Proteomes" id="UP000192578">
    <property type="component" value="Unassembled WGS sequence"/>
</dbReference>
<accession>A0A9X6NI00</accession>
<proteinExistence type="predicted"/>
<evidence type="ECO:0000313" key="1">
    <source>
        <dbReference type="EMBL" id="OWA53413.1"/>
    </source>
</evidence>
<comment type="caution">
    <text evidence="1">The sequence shown here is derived from an EMBL/GenBank/DDBJ whole genome shotgun (WGS) entry which is preliminary data.</text>
</comment>